<dbReference type="PANTHER" id="PTHR46383">
    <property type="entry name" value="ASPARTATE AMINOTRANSFERASE"/>
    <property type="match status" value="1"/>
</dbReference>
<feature type="domain" description="Aminotransferase class I/classII large" evidence="7">
    <location>
        <begin position="2"/>
        <end position="259"/>
    </location>
</feature>
<dbReference type="Proteomes" id="UP000006462">
    <property type="component" value="Unassembled WGS sequence"/>
</dbReference>
<organism evidence="8 9">
    <name type="scientific">Pyramidobacter piscolens W5455</name>
    <dbReference type="NCBI Taxonomy" id="352165"/>
    <lineage>
        <taxon>Bacteria</taxon>
        <taxon>Thermotogati</taxon>
        <taxon>Synergistota</taxon>
        <taxon>Synergistia</taxon>
        <taxon>Synergistales</taxon>
        <taxon>Dethiosulfovibrionaceae</taxon>
        <taxon>Pyramidobacter</taxon>
    </lineage>
</organism>
<comment type="cofactor">
    <cofactor evidence="1 6">
        <name>pyridoxal 5'-phosphate</name>
        <dbReference type="ChEBI" id="CHEBI:597326"/>
    </cofactor>
</comment>
<evidence type="ECO:0000313" key="8">
    <source>
        <dbReference type="EMBL" id="EFB89489.1"/>
    </source>
</evidence>
<dbReference type="Gene3D" id="3.90.1150.10">
    <property type="entry name" value="Aspartate Aminotransferase, domain 1"/>
    <property type="match status" value="1"/>
</dbReference>
<evidence type="ECO:0000256" key="2">
    <source>
        <dbReference type="ARBA" id="ARBA00007441"/>
    </source>
</evidence>
<reference evidence="8 9" key="1">
    <citation type="submission" date="2009-12" db="EMBL/GenBank/DDBJ databases">
        <authorList>
            <person name="Shrivastava S."/>
            <person name="Madupu R."/>
            <person name="Durkin A.S."/>
            <person name="Torralba M."/>
            <person name="Methe B."/>
            <person name="Sutton G.G."/>
            <person name="Strausberg R.L."/>
            <person name="Nelson K.E."/>
        </authorList>
    </citation>
    <scope>NUCLEOTIDE SEQUENCE [LARGE SCALE GENOMIC DNA]</scope>
    <source>
        <strain evidence="8 9">W5455</strain>
    </source>
</reference>
<sequence length="269" mass="29623">MIKLAGATPVFLPCRPETAFALEPEAVRKALTPRTKAVLICTPQNPTGAVYAEDSLRNLAALACERDFYLIADEIYEKLIYDGARHFSVASVSEEVRRRTVTVNGFSKAFAMPGWRLGYMAAAGDVAKAVADIQGHMTSAPKSIAQKAALAGLTGPQDAVEAMRAEYQRRRDFACEALRAMPGVELVKPRGAFYLFPRVTALYGARRGKYRVDSSRDLADYLLEEAKIAVVFGEAFFAPGYLRLSYATSMDLLKEALRRMADALARLRR</sequence>
<dbReference type="InterPro" id="IPR004839">
    <property type="entry name" value="Aminotransferase_I/II_large"/>
</dbReference>
<keyword evidence="9" id="KW-1185">Reference proteome</keyword>
<dbReference type="SUPFAM" id="SSF53383">
    <property type="entry name" value="PLP-dependent transferases"/>
    <property type="match status" value="1"/>
</dbReference>
<protein>
    <recommendedName>
        <fullName evidence="6">Aminotransferase</fullName>
        <ecNumber evidence="6">2.6.1.-</ecNumber>
    </recommendedName>
</protein>
<dbReference type="InterPro" id="IPR004838">
    <property type="entry name" value="NHTrfase_class1_PyrdxlP-BS"/>
</dbReference>
<dbReference type="GO" id="GO:0008483">
    <property type="term" value="F:transaminase activity"/>
    <property type="evidence" value="ECO:0007669"/>
    <property type="project" value="UniProtKB-KW"/>
</dbReference>
<gene>
    <name evidence="8" type="ORF">HMPREF7215_1727</name>
</gene>
<evidence type="ECO:0000256" key="1">
    <source>
        <dbReference type="ARBA" id="ARBA00001933"/>
    </source>
</evidence>
<evidence type="ECO:0000256" key="6">
    <source>
        <dbReference type="RuleBase" id="RU000481"/>
    </source>
</evidence>
<dbReference type="InterPro" id="IPR015421">
    <property type="entry name" value="PyrdxlP-dep_Trfase_major"/>
</dbReference>
<dbReference type="CDD" id="cd00609">
    <property type="entry name" value="AAT_like"/>
    <property type="match status" value="1"/>
</dbReference>
<evidence type="ECO:0000259" key="7">
    <source>
        <dbReference type="Pfam" id="PF00155"/>
    </source>
</evidence>
<dbReference type="Gene3D" id="3.40.640.10">
    <property type="entry name" value="Type I PLP-dependent aspartate aminotransferase-like (Major domain)"/>
    <property type="match status" value="1"/>
</dbReference>
<keyword evidence="3 6" id="KW-0032">Aminotransferase</keyword>
<keyword evidence="4 6" id="KW-0808">Transferase</keyword>
<dbReference type="PANTHER" id="PTHR46383:SF1">
    <property type="entry name" value="ASPARTATE AMINOTRANSFERASE"/>
    <property type="match status" value="1"/>
</dbReference>
<name>A0ABP2HPY5_9BACT</name>
<dbReference type="InterPro" id="IPR015424">
    <property type="entry name" value="PyrdxlP-dep_Trfase"/>
</dbReference>
<proteinExistence type="inferred from homology"/>
<dbReference type="RefSeq" id="WP_009166060.1">
    <property type="nucleotide sequence ID" value="NZ_ADFP01000133.1"/>
</dbReference>
<comment type="similarity">
    <text evidence="2 6">Belongs to the class-I pyridoxal-phosphate-dependent aminotransferase family.</text>
</comment>
<accession>A0ABP2HPY5</accession>
<dbReference type="InterPro" id="IPR050596">
    <property type="entry name" value="AspAT/PAT-like"/>
</dbReference>
<dbReference type="EMBL" id="ADFP01000133">
    <property type="protein sequence ID" value="EFB89489.1"/>
    <property type="molecule type" value="Genomic_DNA"/>
</dbReference>
<evidence type="ECO:0000313" key="9">
    <source>
        <dbReference type="Proteomes" id="UP000006462"/>
    </source>
</evidence>
<dbReference type="Pfam" id="PF00155">
    <property type="entry name" value="Aminotran_1_2"/>
    <property type="match status" value="1"/>
</dbReference>
<dbReference type="InterPro" id="IPR015422">
    <property type="entry name" value="PyrdxlP-dep_Trfase_small"/>
</dbReference>
<keyword evidence="5" id="KW-0663">Pyridoxal phosphate</keyword>
<dbReference type="EC" id="2.6.1.-" evidence="6"/>
<evidence type="ECO:0000256" key="3">
    <source>
        <dbReference type="ARBA" id="ARBA00022576"/>
    </source>
</evidence>
<comment type="caution">
    <text evidence="8">The sequence shown here is derived from an EMBL/GenBank/DDBJ whole genome shotgun (WGS) entry which is preliminary data.</text>
</comment>
<evidence type="ECO:0000256" key="5">
    <source>
        <dbReference type="ARBA" id="ARBA00022898"/>
    </source>
</evidence>
<dbReference type="PROSITE" id="PS00105">
    <property type="entry name" value="AA_TRANSFER_CLASS_1"/>
    <property type="match status" value="1"/>
</dbReference>
<evidence type="ECO:0000256" key="4">
    <source>
        <dbReference type="ARBA" id="ARBA00022679"/>
    </source>
</evidence>